<feature type="compositionally biased region" description="Low complexity" evidence="1">
    <location>
        <begin position="10"/>
        <end position="24"/>
    </location>
</feature>
<comment type="caution">
    <text evidence="2">The sequence shown here is derived from an EMBL/GenBank/DDBJ whole genome shotgun (WGS) entry which is preliminary data.</text>
</comment>
<reference evidence="2" key="1">
    <citation type="submission" date="2016-03" db="EMBL/GenBank/DDBJ databases">
        <title>Mechanisms controlling the formation of the plant cell surface in tip-growing cells are functionally conserved among land plants.</title>
        <authorList>
            <person name="Honkanen S."/>
            <person name="Jones V.A."/>
            <person name="Morieri G."/>
            <person name="Champion C."/>
            <person name="Hetherington A.J."/>
            <person name="Kelly S."/>
            <person name="Saint-Marcoux D."/>
            <person name="Proust H."/>
            <person name="Prescott H."/>
            <person name="Dolan L."/>
        </authorList>
    </citation>
    <scope>NUCLEOTIDE SEQUENCE [LARGE SCALE GENOMIC DNA]</scope>
    <source>
        <tissue evidence="2">Whole gametophyte</tissue>
    </source>
</reference>
<protein>
    <submittedName>
        <fullName evidence="2">Uncharacterized protein</fullName>
    </submittedName>
</protein>
<proteinExistence type="predicted"/>
<feature type="region of interest" description="Disordered" evidence="1">
    <location>
        <begin position="1"/>
        <end position="39"/>
    </location>
</feature>
<gene>
    <name evidence="2" type="ORF">AXG93_3112s1030</name>
</gene>
<evidence type="ECO:0000256" key="1">
    <source>
        <dbReference type="SAM" id="MobiDB-lite"/>
    </source>
</evidence>
<dbReference type="Proteomes" id="UP000077202">
    <property type="component" value="Unassembled WGS sequence"/>
</dbReference>
<dbReference type="AlphaFoldDB" id="A0A176WA77"/>
<name>A0A176WA77_MARPO</name>
<accession>A0A176WA77</accession>
<organism evidence="2 3">
    <name type="scientific">Marchantia polymorpha subsp. ruderalis</name>
    <dbReference type="NCBI Taxonomy" id="1480154"/>
    <lineage>
        <taxon>Eukaryota</taxon>
        <taxon>Viridiplantae</taxon>
        <taxon>Streptophyta</taxon>
        <taxon>Embryophyta</taxon>
        <taxon>Marchantiophyta</taxon>
        <taxon>Marchantiopsida</taxon>
        <taxon>Marchantiidae</taxon>
        <taxon>Marchantiales</taxon>
        <taxon>Marchantiaceae</taxon>
        <taxon>Marchantia</taxon>
    </lineage>
</organism>
<evidence type="ECO:0000313" key="3">
    <source>
        <dbReference type="Proteomes" id="UP000077202"/>
    </source>
</evidence>
<sequence>MCAFGTSAFRGSSPGSSRESPRISTATEILGTEDNTPLEEEEVESVRGTPTGVLCEQVVPLLRYLDRKATKYADPRHRGSYVELVRNRTWIKKKALELRDDVAANAQCKIEDLSARIETKINSERAQNRILGEELVRQTRLLEQSETARKADEELLGRLQS</sequence>
<keyword evidence="3" id="KW-1185">Reference proteome</keyword>
<evidence type="ECO:0000313" key="2">
    <source>
        <dbReference type="EMBL" id="OAE29016.1"/>
    </source>
</evidence>
<dbReference type="EMBL" id="LVLJ01001561">
    <property type="protein sequence ID" value="OAE29016.1"/>
    <property type="molecule type" value="Genomic_DNA"/>
</dbReference>